<dbReference type="HAMAP" id="MF_00163">
    <property type="entry name" value="Pep_deformylase"/>
    <property type="match status" value="1"/>
</dbReference>
<dbReference type="AlphaFoldDB" id="A0A117LH70"/>
<feature type="binding site" evidence="6">
    <location>
        <position position="98"/>
    </location>
    <ligand>
        <name>Fe cation</name>
        <dbReference type="ChEBI" id="CHEBI:24875"/>
    </ligand>
</feature>
<dbReference type="InterPro" id="IPR036821">
    <property type="entry name" value="Peptide_deformylase_sf"/>
</dbReference>
<dbReference type="GO" id="GO:0006412">
    <property type="term" value="P:translation"/>
    <property type="evidence" value="ECO:0007669"/>
    <property type="project" value="UniProtKB-UniRule"/>
</dbReference>
<reference evidence="7 8" key="1">
    <citation type="journal article" date="2015" name="MBio">
        <title>Genome-Resolved Metagenomic Analysis Reveals Roles for Candidate Phyla and Other Microbial Community Members in Biogeochemical Transformations in Oil Reservoirs.</title>
        <authorList>
            <person name="Hu P."/>
            <person name="Tom L."/>
            <person name="Singh A."/>
            <person name="Thomas B.C."/>
            <person name="Baker B.J."/>
            <person name="Piceno Y.M."/>
            <person name="Andersen G.L."/>
            <person name="Banfield J.F."/>
        </authorList>
    </citation>
    <scope>NUCLEOTIDE SEQUENCE [LARGE SCALE GENOMIC DNA]</scope>
    <source>
        <strain evidence="7">46_16</strain>
    </source>
</reference>
<gene>
    <name evidence="6" type="primary">def</name>
    <name evidence="7" type="ORF">XD73_0122</name>
</gene>
<dbReference type="NCBIfam" id="NF001159">
    <property type="entry name" value="PRK00150.1-3"/>
    <property type="match status" value="1"/>
</dbReference>
<dbReference type="InterPro" id="IPR023635">
    <property type="entry name" value="Peptide_deformylase"/>
</dbReference>
<keyword evidence="4 6" id="KW-0648">Protein biosynthesis</keyword>
<dbReference type="PATRIC" id="fig|167964.4.peg.448"/>
<evidence type="ECO:0000256" key="4">
    <source>
        <dbReference type="ARBA" id="ARBA00022917"/>
    </source>
</evidence>
<feature type="active site" evidence="6">
    <location>
        <position position="141"/>
    </location>
</feature>
<dbReference type="PANTHER" id="PTHR10458:SF22">
    <property type="entry name" value="PEPTIDE DEFORMYLASE"/>
    <property type="match status" value="1"/>
</dbReference>
<dbReference type="SUPFAM" id="SSF56420">
    <property type="entry name" value="Peptide deformylase"/>
    <property type="match status" value="1"/>
</dbReference>
<dbReference type="PANTHER" id="PTHR10458">
    <property type="entry name" value="PEPTIDE DEFORMYLASE"/>
    <property type="match status" value="1"/>
</dbReference>
<comment type="similarity">
    <text evidence="1 6">Belongs to the polypeptide deformylase family.</text>
</comment>
<dbReference type="EC" id="3.5.1.88" evidence="6"/>
<evidence type="ECO:0000256" key="5">
    <source>
        <dbReference type="ARBA" id="ARBA00023004"/>
    </source>
</evidence>
<accession>A0A117LH70</accession>
<dbReference type="PIRSF" id="PIRSF004749">
    <property type="entry name" value="Pep_def"/>
    <property type="match status" value="1"/>
</dbReference>
<comment type="cofactor">
    <cofactor evidence="6">
        <name>Fe(2+)</name>
        <dbReference type="ChEBI" id="CHEBI:29033"/>
    </cofactor>
    <text evidence="6">Binds 1 Fe(2+) ion.</text>
</comment>
<dbReference type="EMBL" id="LGFU01000002">
    <property type="protein sequence ID" value="KUK47053.1"/>
    <property type="molecule type" value="Genomic_DNA"/>
</dbReference>
<dbReference type="PRINTS" id="PR01576">
    <property type="entry name" value="PDEFORMYLASE"/>
</dbReference>
<dbReference type="Gene3D" id="3.90.45.10">
    <property type="entry name" value="Peptide deformylase"/>
    <property type="match status" value="1"/>
</dbReference>
<keyword evidence="5 6" id="KW-0408">Iron</keyword>
<dbReference type="GO" id="GO:0042586">
    <property type="term" value="F:peptide deformylase activity"/>
    <property type="evidence" value="ECO:0007669"/>
    <property type="project" value="UniProtKB-UniRule"/>
</dbReference>
<keyword evidence="2 6" id="KW-0479">Metal-binding</keyword>
<dbReference type="FunFam" id="3.90.45.10:FF:000005">
    <property type="entry name" value="Peptide deformylase"/>
    <property type="match status" value="1"/>
</dbReference>
<dbReference type="GO" id="GO:0046872">
    <property type="term" value="F:metal ion binding"/>
    <property type="evidence" value="ECO:0007669"/>
    <property type="project" value="UniProtKB-KW"/>
</dbReference>
<evidence type="ECO:0000313" key="8">
    <source>
        <dbReference type="Proteomes" id="UP000064249"/>
    </source>
</evidence>
<sequence length="171" mass="19436">MKNLEVVKLPHPTLRKKAHEVRDFGDSLQELVEDMIVTMREQDGVGLAAPQVNKSMRLIVVEYPEDDSREDADAKLFVMVNPVIVKRSEETVLGMEGCLSVPDIVGEVERAERVEVRGLNRYGKKMKVRAKGWLARVFQHEIDHLDGVLFVDKATQVWKPSDQEAMQAEQV</sequence>
<protein>
    <recommendedName>
        <fullName evidence="6">Peptide deformylase</fullName>
        <shortName evidence="6">PDF</shortName>
        <ecNumber evidence="6">3.5.1.88</ecNumber>
    </recommendedName>
    <alternativeName>
        <fullName evidence="6">Polypeptide deformylase</fullName>
    </alternativeName>
</protein>
<dbReference type="Pfam" id="PF01327">
    <property type="entry name" value="Pep_deformylase"/>
    <property type="match status" value="1"/>
</dbReference>
<feature type="binding site" evidence="6">
    <location>
        <position position="144"/>
    </location>
    <ligand>
        <name>Fe cation</name>
        <dbReference type="ChEBI" id="CHEBI:24875"/>
    </ligand>
</feature>
<evidence type="ECO:0000256" key="2">
    <source>
        <dbReference type="ARBA" id="ARBA00022723"/>
    </source>
</evidence>
<evidence type="ECO:0000313" key="7">
    <source>
        <dbReference type="EMBL" id="KUK47053.1"/>
    </source>
</evidence>
<proteinExistence type="inferred from homology"/>
<dbReference type="NCBIfam" id="TIGR00079">
    <property type="entry name" value="pept_deformyl"/>
    <property type="match status" value="1"/>
</dbReference>
<evidence type="ECO:0000256" key="3">
    <source>
        <dbReference type="ARBA" id="ARBA00022801"/>
    </source>
</evidence>
<dbReference type="Proteomes" id="UP000064249">
    <property type="component" value="Unassembled WGS sequence"/>
</dbReference>
<feature type="binding site" evidence="6">
    <location>
        <position position="140"/>
    </location>
    <ligand>
        <name>Fe cation</name>
        <dbReference type="ChEBI" id="CHEBI:24875"/>
    </ligand>
</feature>
<comment type="caution">
    <text evidence="7">The sequence shown here is derived from an EMBL/GenBank/DDBJ whole genome shotgun (WGS) entry which is preliminary data.</text>
</comment>
<dbReference type="CDD" id="cd00487">
    <property type="entry name" value="Pep_deformylase"/>
    <property type="match status" value="1"/>
</dbReference>
<evidence type="ECO:0000256" key="6">
    <source>
        <dbReference type="HAMAP-Rule" id="MF_00163"/>
    </source>
</evidence>
<comment type="catalytic activity">
    <reaction evidence="6">
        <text>N-terminal N-formyl-L-methionyl-[peptide] + H2O = N-terminal L-methionyl-[peptide] + formate</text>
        <dbReference type="Rhea" id="RHEA:24420"/>
        <dbReference type="Rhea" id="RHEA-COMP:10639"/>
        <dbReference type="Rhea" id="RHEA-COMP:10640"/>
        <dbReference type="ChEBI" id="CHEBI:15377"/>
        <dbReference type="ChEBI" id="CHEBI:15740"/>
        <dbReference type="ChEBI" id="CHEBI:49298"/>
        <dbReference type="ChEBI" id="CHEBI:64731"/>
        <dbReference type="EC" id="3.5.1.88"/>
    </reaction>
</comment>
<evidence type="ECO:0000256" key="1">
    <source>
        <dbReference type="ARBA" id="ARBA00010759"/>
    </source>
</evidence>
<name>A0A117LH70_9CHLR</name>
<organism evidence="7 8">
    <name type="scientific">Anaerolinea thermophila</name>
    <dbReference type="NCBI Taxonomy" id="167964"/>
    <lineage>
        <taxon>Bacteria</taxon>
        <taxon>Bacillati</taxon>
        <taxon>Chloroflexota</taxon>
        <taxon>Anaerolineae</taxon>
        <taxon>Anaerolineales</taxon>
        <taxon>Anaerolineaceae</taxon>
        <taxon>Anaerolinea</taxon>
    </lineage>
</organism>
<keyword evidence="3 6" id="KW-0378">Hydrolase</keyword>
<comment type="function">
    <text evidence="6">Removes the formyl group from the N-terminal Met of newly synthesized proteins. Requires at least a dipeptide for an efficient rate of reaction. N-terminal L-methionine is a prerequisite for activity but the enzyme has broad specificity at other positions.</text>
</comment>